<dbReference type="Proteomes" id="UP000030748">
    <property type="component" value="Unassembled WGS sequence"/>
</dbReference>
<keyword evidence="2" id="KW-0732">Signal</keyword>
<dbReference type="eggNOG" id="ENOG502S586">
    <property type="taxonomic scope" value="Eukaryota"/>
</dbReference>
<evidence type="ECO:0000256" key="1">
    <source>
        <dbReference type="SAM" id="MobiDB-lite"/>
    </source>
</evidence>
<dbReference type="OrthoDB" id="1293395at2759"/>
<sequence length="197" mass="23040">MAKKICAALIALFCLITLSIAADLPPENDESTAQVSLPLTEAERDSAVVNLPPLTRMVTLRPVNRRFDVRSKHPCRGRRHSRVYHALMRRENEEQIPYGDDMLVSSGENSDFVDNLQLNSDDRRFPLNSMHHHHHHHHEDSDSDSDDEDDHGERINKKMKVLNKWKNHFEHQNRDADPEKKESGFMKRVRKFLDHYF</sequence>
<gene>
    <name evidence="3" type="ORF">MIMGU_mgv1a014210mg</name>
</gene>
<feature type="region of interest" description="Disordered" evidence="1">
    <location>
        <begin position="123"/>
        <end position="184"/>
    </location>
</feature>
<proteinExistence type="predicted"/>
<feature type="signal peptide" evidence="2">
    <location>
        <begin position="1"/>
        <end position="21"/>
    </location>
</feature>
<evidence type="ECO:0000313" key="3">
    <source>
        <dbReference type="EMBL" id="EYU23370.1"/>
    </source>
</evidence>
<name>A0A022QA12_ERYGU</name>
<keyword evidence="4" id="KW-1185">Reference proteome</keyword>
<dbReference type="KEGG" id="egt:105973749"/>
<feature type="compositionally biased region" description="Basic residues" evidence="1">
    <location>
        <begin position="157"/>
        <end position="166"/>
    </location>
</feature>
<evidence type="ECO:0000256" key="2">
    <source>
        <dbReference type="SAM" id="SignalP"/>
    </source>
</evidence>
<dbReference type="PhylomeDB" id="A0A022QA12"/>
<protein>
    <submittedName>
        <fullName evidence="3">Uncharacterized protein</fullName>
    </submittedName>
</protein>
<dbReference type="OMA" id="YHHDNED"/>
<feature type="compositionally biased region" description="Acidic residues" evidence="1">
    <location>
        <begin position="141"/>
        <end position="150"/>
    </location>
</feature>
<dbReference type="AlphaFoldDB" id="A0A022QA12"/>
<dbReference type="EMBL" id="KI632162">
    <property type="protein sequence ID" value="EYU23370.1"/>
    <property type="molecule type" value="Genomic_DNA"/>
</dbReference>
<feature type="chain" id="PRO_5001503882" evidence="2">
    <location>
        <begin position="22"/>
        <end position="197"/>
    </location>
</feature>
<organism evidence="3 4">
    <name type="scientific">Erythranthe guttata</name>
    <name type="common">Yellow monkey flower</name>
    <name type="synonym">Mimulus guttatus</name>
    <dbReference type="NCBI Taxonomy" id="4155"/>
    <lineage>
        <taxon>Eukaryota</taxon>
        <taxon>Viridiplantae</taxon>
        <taxon>Streptophyta</taxon>
        <taxon>Embryophyta</taxon>
        <taxon>Tracheophyta</taxon>
        <taxon>Spermatophyta</taxon>
        <taxon>Magnoliopsida</taxon>
        <taxon>eudicotyledons</taxon>
        <taxon>Gunneridae</taxon>
        <taxon>Pentapetalae</taxon>
        <taxon>asterids</taxon>
        <taxon>lamiids</taxon>
        <taxon>Lamiales</taxon>
        <taxon>Phrymaceae</taxon>
        <taxon>Erythranthe</taxon>
    </lineage>
</organism>
<evidence type="ECO:0000313" key="4">
    <source>
        <dbReference type="Proteomes" id="UP000030748"/>
    </source>
</evidence>
<feature type="compositionally biased region" description="Basic and acidic residues" evidence="1">
    <location>
        <begin position="167"/>
        <end position="184"/>
    </location>
</feature>
<accession>A0A022QA12</accession>
<reference evidence="3 4" key="1">
    <citation type="journal article" date="2013" name="Proc. Natl. Acad. Sci. U.S.A.">
        <title>Fine-scale variation in meiotic recombination in Mimulus inferred from population shotgun sequencing.</title>
        <authorList>
            <person name="Hellsten U."/>
            <person name="Wright K.M."/>
            <person name="Jenkins J."/>
            <person name="Shu S."/>
            <person name="Yuan Y."/>
            <person name="Wessler S.R."/>
            <person name="Schmutz J."/>
            <person name="Willis J.H."/>
            <person name="Rokhsar D.S."/>
        </authorList>
    </citation>
    <scope>NUCLEOTIDE SEQUENCE [LARGE SCALE GENOMIC DNA]</scope>
    <source>
        <strain evidence="4">cv. DUN x IM62</strain>
    </source>
</reference>